<dbReference type="VEuPathDB" id="FungiDB:CLCR_09235"/>
<feature type="compositionally biased region" description="Low complexity" evidence="1">
    <location>
        <begin position="1"/>
        <end position="25"/>
    </location>
</feature>
<accession>A0A1C1CS04</accession>
<organism evidence="2 3">
    <name type="scientific">Cladophialophora carrionii</name>
    <dbReference type="NCBI Taxonomy" id="86049"/>
    <lineage>
        <taxon>Eukaryota</taxon>
        <taxon>Fungi</taxon>
        <taxon>Dikarya</taxon>
        <taxon>Ascomycota</taxon>
        <taxon>Pezizomycotina</taxon>
        <taxon>Eurotiomycetes</taxon>
        <taxon>Chaetothyriomycetidae</taxon>
        <taxon>Chaetothyriales</taxon>
        <taxon>Herpotrichiellaceae</taxon>
        <taxon>Cladophialophora</taxon>
    </lineage>
</organism>
<evidence type="ECO:0000313" key="2">
    <source>
        <dbReference type="EMBL" id="OCT51289.1"/>
    </source>
</evidence>
<reference evidence="3" key="1">
    <citation type="submission" date="2015-07" db="EMBL/GenBank/DDBJ databases">
        <authorList>
            <person name="Teixeira M.M."/>
            <person name="Souza R.C."/>
            <person name="Almeida L.G."/>
            <person name="Vicente V.A."/>
            <person name="de Hoog S."/>
            <person name="Bocca A.L."/>
            <person name="de Almeida S.R."/>
            <person name="Vasconcelos A.T."/>
            <person name="Felipe M.S."/>
        </authorList>
    </citation>
    <scope>NUCLEOTIDE SEQUENCE [LARGE SCALE GENOMIC DNA]</scope>
    <source>
        <strain evidence="3">KSF</strain>
    </source>
</reference>
<feature type="region of interest" description="Disordered" evidence="1">
    <location>
        <begin position="1"/>
        <end position="39"/>
    </location>
</feature>
<dbReference type="EMBL" id="LGRB01000009">
    <property type="protein sequence ID" value="OCT51289.1"/>
    <property type="molecule type" value="Genomic_DNA"/>
</dbReference>
<dbReference type="OrthoDB" id="4152801at2759"/>
<dbReference type="Proteomes" id="UP000094526">
    <property type="component" value="Unassembled WGS sequence"/>
</dbReference>
<gene>
    <name evidence="2" type="ORF">CLCR_09235</name>
</gene>
<name>A0A1C1CS04_9EURO</name>
<keyword evidence="3" id="KW-1185">Reference proteome</keyword>
<protein>
    <submittedName>
        <fullName evidence="2">Uncharacterized protein</fullName>
    </submittedName>
</protein>
<comment type="caution">
    <text evidence="2">The sequence shown here is derived from an EMBL/GenBank/DDBJ whole genome shotgun (WGS) entry which is preliminary data.</text>
</comment>
<feature type="region of interest" description="Disordered" evidence="1">
    <location>
        <begin position="55"/>
        <end position="77"/>
    </location>
</feature>
<dbReference type="AlphaFoldDB" id="A0A1C1CS04"/>
<evidence type="ECO:0000256" key="1">
    <source>
        <dbReference type="SAM" id="MobiDB-lite"/>
    </source>
</evidence>
<sequence>MNPTSRTETASTAARRRSSTSSTSSLPARLQNLVDEAESEREIYEDSWGRLPSKAIKRQEQEQPAKKPSLTIKKPHLPASLQHLVDKEEKEEALFEDSWARIPRALGLGKSSKKAATKS</sequence>
<evidence type="ECO:0000313" key="3">
    <source>
        <dbReference type="Proteomes" id="UP000094526"/>
    </source>
</evidence>
<proteinExistence type="predicted"/>